<dbReference type="EMBL" id="CP120682">
    <property type="protein sequence ID" value="WKN38328.1"/>
    <property type="molecule type" value="Genomic_DNA"/>
</dbReference>
<evidence type="ECO:0000313" key="1">
    <source>
        <dbReference type="EMBL" id="WKN38328.1"/>
    </source>
</evidence>
<sequence length="108" mass="12229">MENLIRLFMIIGVVAMFGHCTSDKNNAGEYHPERYISGEVRQIQRGKDGYTAKIMTADYQVYFATISIPNLGKNAAQYREVEVGETIGVKGEVWEMNGETHITVRELK</sequence>
<reference evidence="1" key="2">
    <citation type="journal article" date="2024" name="Antonie Van Leeuwenhoek">
        <title>Roseihalotalea indica gen. nov., sp. nov., a halophilic Bacteroidetes from mesopelagic Southwest Indian Ocean with higher carbohydrate metabolic potential.</title>
        <authorList>
            <person name="Chen B."/>
            <person name="Zhang M."/>
            <person name="Lin D."/>
            <person name="Ye J."/>
            <person name="Tang K."/>
        </authorList>
    </citation>
    <scope>NUCLEOTIDE SEQUENCE</scope>
    <source>
        <strain evidence="1">TK19036</strain>
    </source>
</reference>
<organism evidence="1">
    <name type="scientific">Roseihalotalea indica</name>
    <dbReference type="NCBI Taxonomy" id="2867963"/>
    <lineage>
        <taxon>Bacteria</taxon>
        <taxon>Pseudomonadati</taxon>
        <taxon>Bacteroidota</taxon>
        <taxon>Cytophagia</taxon>
        <taxon>Cytophagales</taxon>
        <taxon>Catalimonadaceae</taxon>
        <taxon>Roseihalotalea</taxon>
    </lineage>
</organism>
<reference evidence="1" key="1">
    <citation type="journal article" date="2023" name="Comput. Struct. Biotechnol. J.">
        <title>Discovery of a novel marine Bacteroidetes with a rich repertoire of carbohydrate-active enzymes.</title>
        <authorList>
            <person name="Chen B."/>
            <person name="Liu G."/>
            <person name="Chen Q."/>
            <person name="Wang H."/>
            <person name="Liu L."/>
            <person name="Tang K."/>
        </authorList>
    </citation>
    <scope>NUCLEOTIDE SEQUENCE</scope>
    <source>
        <strain evidence="1">TK19036</strain>
    </source>
</reference>
<accession>A0AA49GRS6</accession>
<gene>
    <name evidence="1" type="ORF">K4G66_06390</name>
</gene>
<name>A0AA49GRS6_9BACT</name>
<proteinExistence type="predicted"/>
<dbReference type="AlphaFoldDB" id="A0AA49GRS6"/>
<protein>
    <submittedName>
        <fullName evidence="1">Uncharacterized protein</fullName>
    </submittedName>
</protein>